<sequence>MPFLRSALAVRRFVLACFLWAIAASGASPLVLSAEPLDRICSADGTAVWAAMPAAERGEPAPLPHAHALDCPACLPTGLAPPAGPAGALQPAPLPAARPSGRQNPHPACPAAGHLPARGPPRCAPSGA</sequence>
<name>A0A1H0NSJ8_9BURK</name>
<dbReference type="EMBL" id="FNJL01000005">
    <property type="protein sequence ID" value="SDO95732.1"/>
    <property type="molecule type" value="Genomic_DNA"/>
</dbReference>
<evidence type="ECO:0000256" key="1">
    <source>
        <dbReference type="SAM" id="MobiDB-lite"/>
    </source>
</evidence>
<protein>
    <recommendedName>
        <fullName evidence="5">DUF2946 domain-containing protein</fullName>
    </recommendedName>
</protein>
<dbReference type="Proteomes" id="UP000199317">
    <property type="component" value="Unassembled WGS sequence"/>
</dbReference>
<dbReference type="OrthoDB" id="8906767at2"/>
<feature type="compositionally biased region" description="Low complexity" evidence="1">
    <location>
        <begin position="82"/>
        <end position="97"/>
    </location>
</feature>
<feature type="compositionally biased region" description="Pro residues" evidence="1">
    <location>
        <begin position="118"/>
        <end position="128"/>
    </location>
</feature>
<dbReference type="AlphaFoldDB" id="A0A1H0NSJ8"/>
<feature type="chain" id="PRO_5011667447" description="DUF2946 domain-containing protein" evidence="2">
    <location>
        <begin position="24"/>
        <end position="128"/>
    </location>
</feature>
<reference evidence="4" key="1">
    <citation type="submission" date="2016-10" db="EMBL/GenBank/DDBJ databases">
        <authorList>
            <person name="Varghese N."/>
            <person name="Submissions S."/>
        </authorList>
    </citation>
    <scope>NUCLEOTIDE SEQUENCE [LARGE SCALE GENOMIC DNA]</scope>
    <source>
        <strain evidence="4">DSM 17101</strain>
    </source>
</reference>
<proteinExistence type="predicted"/>
<accession>A0A1H0NSJ8</accession>
<evidence type="ECO:0000313" key="3">
    <source>
        <dbReference type="EMBL" id="SDO95732.1"/>
    </source>
</evidence>
<evidence type="ECO:0008006" key="5">
    <source>
        <dbReference type="Google" id="ProtNLM"/>
    </source>
</evidence>
<keyword evidence="2" id="KW-0732">Signal</keyword>
<gene>
    <name evidence="3" type="ORF">SAMN04489708_105138</name>
</gene>
<organism evidence="3 4">
    <name type="scientific">Paracidovorax cattleyae</name>
    <dbReference type="NCBI Taxonomy" id="80868"/>
    <lineage>
        <taxon>Bacteria</taxon>
        <taxon>Pseudomonadati</taxon>
        <taxon>Pseudomonadota</taxon>
        <taxon>Betaproteobacteria</taxon>
        <taxon>Burkholderiales</taxon>
        <taxon>Comamonadaceae</taxon>
        <taxon>Paracidovorax</taxon>
    </lineage>
</organism>
<keyword evidence="4" id="KW-1185">Reference proteome</keyword>
<dbReference type="RefSeq" id="WP_092832861.1">
    <property type="nucleotide sequence ID" value="NZ_FNJL01000005.1"/>
</dbReference>
<evidence type="ECO:0000256" key="2">
    <source>
        <dbReference type="SAM" id="SignalP"/>
    </source>
</evidence>
<feature type="region of interest" description="Disordered" evidence="1">
    <location>
        <begin position="82"/>
        <end position="128"/>
    </location>
</feature>
<evidence type="ECO:0000313" key="4">
    <source>
        <dbReference type="Proteomes" id="UP000199317"/>
    </source>
</evidence>
<feature type="signal peptide" evidence="2">
    <location>
        <begin position="1"/>
        <end position="23"/>
    </location>
</feature>